<accession>A0A9E6TTE0</accession>
<evidence type="ECO:0000313" key="2">
    <source>
        <dbReference type="EMBL" id="QXI29160.1"/>
    </source>
</evidence>
<evidence type="ECO:0000313" key="3">
    <source>
        <dbReference type="Proteomes" id="UP000634530"/>
    </source>
</evidence>
<dbReference type="KEGG" id="pvw:HU752_004100"/>
<reference evidence="2 3" key="1">
    <citation type="journal article" date="2020" name="Microorganisms">
        <title>Reliable Identification of Environmental Pseudomonas Isolates Using the rpoD Gene.</title>
        <authorList>
            <consortium name="The Broad Institute Genome Sequencing Platform"/>
            <person name="Girard L."/>
            <person name="Lood C."/>
            <person name="Rokni-Zadeh H."/>
            <person name="van Noort V."/>
            <person name="Lavigne R."/>
            <person name="De Mot R."/>
        </authorList>
    </citation>
    <scope>NUCLEOTIDE SEQUENCE [LARGE SCALE GENOMIC DNA]</scope>
    <source>
        <strain evidence="2 3">RW8P3</strain>
    </source>
</reference>
<dbReference type="EMBL" id="CP077093">
    <property type="protein sequence ID" value="QXI29160.1"/>
    <property type="molecule type" value="Genomic_DNA"/>
</dbReference>
<gene>
    <name evidence="2" type="ORF">HU752_004100</name>
</gene>
<dbReference type="Pfam" id="PF13503">
    <property type="entry name" value="DUF4123"/>
    <property type="match status" value="1"/>
</dbReference>
<sequence>MNSSDTWLLLDIPAAPGLVAALQERYAHYESYPLFEDTPFHGVRDWGPRLLRLAADCPLATLSQTRPAAWGGLFLCTRAPASALLAHLRRMLVVRFDGARLGAVSYYNPQTASYFFDGADSLELSRWLGPINLLYWYGGTWADRASGSLGWQQLLNPRREGPALGPQETLSAAQQQRLQVCLLERHAYQWSQASGHDYARTWSHLQEGIAQGFRDSATLDDWLWLRAQYPAAALPSGLSGDTPSERLESLRRAWTRAQG</sequence>
<reference evidence="2 3" key="2">
    <citation type="journal article" date="2021" name="Microorganisms">
        <title>The Ever-Expanding Pseudomonas Genus: Description of 43 New Species and Partition of the Pseudomonas putida Group.</title>
        <authorList>
            <person name="Girard L."/>
            <person name="Lood C."/>
            <person name="Hofte M."/>
            <person name="Vandamme P."/>
            <person name="Rokni-Zadeh H."/>
            <person name="van Noort V."/>
            <person name="Lavigne R."/>
            <person name="De Mot R."/>
        </authorList>
    </citation>
    <scope>NUCLEOTIDE SEQUENCE [LARGE SCALE GENOMIC DNA]</scope>
    <source>
        <strain evidence="2 3">RW8P3</strain>
    </source>
</reference>
<organism evidence="2 3">
    <name type="scientific">Pseudomonas vanderleydeniana</name>
    <dbReference type="NCBI Taxonomy" id="2745495"/>
    <lineage>
        <taxon>Bacteria</taxon>
        <taxon>Pseudomonadati</taxon>
        <taxon>Pseudomonadota</taxon>
        <taxon>Gammaproteobacteria</taxon>
        <taxon>Pseudomonadales</taxon>
        <taxon>Pseudomonadaceae</taxon>
        <taxon>Pseudomonas</taxon>
    </lineage>
</organism>
<dbReference type="InterPro" id="IPR025391">
    <property type="entry name" value="DUF4123"/>
</dbReference>
<name>A0A9E6TTE0_9PSED</name>
<keyword evidence="3" id="KW-1185">Reference proteome</keyword>
<proteinExistence type="predicted"/>
<dbReference type="Proteomes" id="UP000634530">
    <property type="component" value="Chromosome"/>
</dbReference>
<dbReference type="AlphaFoldDB" id="A0A9E6TTE0"/>
<evidence type="ECO:0000259" key="1">
    <source>
        <dbReference type="Pfam" id="PF13503"/>
    </source>
</evidence>
<feature type="domain" description="DUF4123" evidence="1">
    <location>
        <begin position="7"/>
        <end position="117"/>
    </location>
</feature>
<dbReference type="RefSeq" id="WP_186685821.1">
    <property type="nucleotide sequence ID" value="NZ_CP077093.1"/>
</dbReference>
<protein>
    <submittedName>
        <fullName evidence="2">DUF4123 domain-containing protein</fullName>
    </submittedName>
</protein>